<name>A0ABU1NK49_9BURK</name>
<reference evidence="2 3" key="1">
    <citation type="submission" date="2023-07" db="EMBL/GenBank/DDBJ databases">
        <title>Sorghum-associated microbial communities from plants grown in Nebraska, USA.</title>
        <authorList>
            <person name="Schachtman D."/>
        </authorList>
    </citation>
    <scope>NUCLEOTIDE SEQUENCE [LARGE SCALE GENOMIC DNA]</scope>
    <source>
        <strain evidence="2 3">DS1781</strain>
    </source>
</reference>
<gene>
    <name evidence="2" type="ORF">J2739_004626</name>
</gene>
<feature type="region of interest" description="Disordered" evidence="1">
    <location>
        <begin position="62"/>
        <end position="82"/>
    </location>
</feature>
<protein>
    <submittedName>
        <fullName evidence="2">Uncharacterized protein</fullName>
    </submittedName>
</protein>
<feature type="compositionally biased region" description="Polar residues" evidence="1">
    <location>
        <begin position="73"/>
        <end position="82"/>
    </location>
</feature>
<accession>A0ABU1NK49</accession>
<dbReference type="Proteomes" id="UP001184230">
    <property type="component" value="Unassembled WGS sequence"/>
</dbReference>
<sequence>MTRWITIEKAEEATGLPSSFFHERTGLSGVWPEGKVWKWFEGRKLIDLEALYDLIDKRPSIQSNRGRRRQPQCPEQLSPQPA</sequence>
<evidence type="ECO:0000313" key="3">
    <source>
        <dbReference type="Proteomes" id="UP001184230"/>
    </source>
</evidence>
<dbReference type="RefSeq" id="WP_309905994.1">
    <property type="nucleotide sequence ID" value="NZ_JAVDRF010000012.1"/>
</dbReference>
<evidence type="ECO:0000256" key="1">
    <source>
        <dbReference type="SAM" id="MobiDB-lite"/>
    </source>
</evidence>
<dbReference type="EMBL" id="JAVDRF010000012">
    <property type="protein sequence ID" value="MDR6538833.1"/>
    <property type="molecule type" value="Genomic_DNA"/>
</dbReference>
<comment type="caution">
    <text evidence="2">The sequence shown here is derived from an EMBL/GenBank/DDBJ whole genome shotgun (WGS) entry which is preliminary data.</text>
</comment>
<organism evidence="2 3">
    <name type="scientific">Variovorax soli</name>
    <dbReference type="NCBI Taxonomy" id="376815"/>
    <lineage>
        <taxon>Bacteria</taxon>
        <taxon>Pseudomonadati</taxon>
        <taxon>Pseudomonadota</taxon>
        <taxon>Betaproteobacteria</taxon>
        <taxon>Burkholderiales</taxon>
        <taxon>Comamonadaceae</taxon>
        <taxon>Variovorax</taxon>
    </lineage>
</organism>
<keyword evidence="3" id="KW-1185">Reference proteome</keyword>
<proteinExistence type="predicted"/>
<evidence type="ECO:0000313" key="2">
    <source>
        <dbReference type="EMBL" id="MDR6538833.1"/>
    </source>
</evidence>